<dbReference type="AlphaFoldDB" id="A0A5N6Z0N3"/>
<dbReference type="Gene3D" id="1.10.30.10">
    <property type="entry name" value="High mobility group box domain"/>
    <property type="match status" value="1"/>
</dbReference>
<dbReference type="GO" id="GO:0031509">
    <property type="term" value="P:subtelomeric heterochromatin formation"/>
    <property type="evidence" value="ECO:0007669"/>
    <property type="project" value="UniProtKB-ARBA"/>
</dbReference>
<dbReference type="FunFam" id="1.10.10.10:FF:000064">
    <property type="entry name" value="Lysine-specific histone demethylase 1A"/>
    <property type="match status" value="1"/>
</dbReference>
<evidence type="ECO:0000259" key="8">
    <source>
        <dbReference type="PROSITE" id="PS50118"/>
    </source>
</evidence>
<feature type="domain" description="HMG box" evidence="8">
    <location>
        <begin position="958"/>
        <end position="1038"/>
    </location>
</feature>
<dbReference type="GO" id="GO:0140683">
    <property type="term" value="F:histone H3K9me/H3K9me2 demethylase activity"/>
    <property type="evidence" value="ECO:0007669"/>
    <property type="project" value="UniProtKB-ARBA"/>
</dbReference>
<feature type="DNA-binding region" description="HMG box" evidence="6">
    <location>
        <begin position="958"/>
        <end position="1038"/>
    </location>
</feature>
<dbReference type="InterPro" id="IPR036388">
    <property type="entry name" value="WH-like_DNA-bd_sf"/>
</dbReference>
<keyword evidence="5 6" id="KW-0539">Nucleus</keyword>
<dbReference type="OrthoDB" id="9982100at2759"/>
<feature type="region of interest" description="Disordered" evidence="7">
    <location>
        <begin position="1094"/>
        <end position="1134"/>
    </location>
</feature>
<keyword evidence="11" id="KW-1185">Reference proteome</keyword>
<evidence type="ECO:0000313" key="11">
    <source>
        <dbReference type="Proteomes" id="UP000327118"/>
    </source>
</evidence>
<dbReference type="GO" id="GO:0032259">
    <property type="term" value="P:methylation"/>
    <property type="evidence" value="ECO:0007669"/>
    <property type="project" value="UniProtKB-KW"/>
</dbReference>
<dbReference type="PROSITE" id="PS50934">
    <property type="entry name" value="SWIRM"/>
    <property type="match status" value="1"/>
</dbReference>
<dbReference type="GO" id="GO:0071515">
    <property type="term" value="P:mating-type locus imprinting"/>
    <property type="evidence" value="ECO:0007669"/>
    <property type="project" value="UniProtKB-ARBA"/>
</dbReference>
<comment type="subcellular location">
    <subcellularLocation>
        <location evidence="1">Nucleus</location>
    </subcellularLocation>
</comment>
<dbReference type="Gene3D" id="3.90.660.10">
    <property type="match status" value="1"/>
</dbReference>
<dbReference type="GO" id="GO:0003677">
    <property type="term" value="F:DNA binding"/>
    <property type="evidence" value="ECO:0007669"/>
    <property type="project" value="UniProtKB-UniRule"/>
</dbReference>
<dbReference type="FunFam" id="1.10.30.10:FF:000067">
    <property type="entry name" value="Lysine-specific histone demethylase Aof2, putative"/>
    <property type="match status" value="1"/>
</dbReference>
<dbReference type="FunFam" id="3.50.50.60:FF:000249">
    <property type="entry name" value="Lysine-specific histone demethylase Aof2"/>
    <property type="match status" value="1"/>
</dbReference>
<feature type="domain" description="SWIRM" evidence="9">
    <location>
        <begin position="192"/>
        <end position="287"/>
    </location>
</feature>
<dbReference type="SUPFAM" id="SSF46689">
    <property type="entry name" value="Homeodomain-like"/>
    <property type="match status" value="1"/>
</dbReference>
<feature type="compositionally biased region" description="Low complexity" evidence="7">
    <location>
        <begin position="147"/>
        <end position="163"/>
    </location>
</feature>
<accession>A0A5N6Z0N3</accession>
<dbReference type="InterPro" id="IPR002937">
    <property type="entry name" value="Amino_oxidase"/>
</dbReference>
<name>A0A5N6Z0N3_9EURO</name>
<dbReference type="Gene3D" id="3.50.50.60">
    <property type="entry name" value="FAD/NAD(P)-binding domain"/>
    <property type="match status" value="2"/>
</dbReference>
<dbReference type="GO" id="GO:0030466">
    <property type="term" value="P:silent mating-type cassette heterochromatin formation"/>
    <property type="evidence" value="ECO:0007669"/>
    <property type="project" value="UniProtKB-ARBA"/>
</dbReference>
<dbReference type="GO" id="GO:0050660">
    <property type="term" value="F:flavin adenine dinucleotide binding"/>
    <property type="evidence" value="ECO:0007669"/>
    <property type="project" value="TreeGrafter"/>
</dbReference>
<evidence type="ECO:0000256" key="7">
    <source>
        <dbReference type="SAM" id="MobiDB-lite"/>
    </source>
</evidence>
<dbReference type="GO" id="GO:0005634">
    <property type="term" value="C:nucleus"/>
    <property type="evidence" value="ECO:0007669"/>
    <property type="project" value="UniProtKB-SubCell"/>
</dbReference>
<evidence type="ECO:0000256" key="2">
    <source>
        <dbReference type="ARBA" id="ARBA00005995"/>
    </source>
</evidence>
<feature type="compositionally biased region" description="Polar residues" evidence="7">
    <location>
        <begin position="1097"/>
        <end position="1107"/>
    </location>
</feature>
<feature type="region of interest" description="Disordered" evidence="7">
    <location>
        <begin position="118"/>
        <end position="176"/>
    </location>
</feature>
<dbReference type="GO" id="GO:0005721">
    <property type="term" value="C:pericentric heterochromatin"/>
    <property type="evidence" value="ECO:0007669"/>
    <property type="project" value="UniProtKB-ARBA"/>
</dbReference>
<feature type="compositionally biased region" description="Polar residues" evidence="7">
    <location>
        <begin position="121"/>
        <end position="146"/>
    </location>
</feature>
<dbReference type="GO" id="GO:0031934">
    <property type="term" value="C:mating-type region heterochromatin"/>
    <property type="evidence" value="ECO:0007669"/>
    <property type="project" value="UniProtKB-ARBA"/>
</dbReference>
<organism evidence="10 11">
    <name type="scientific">Aspergillus coremiiformis</name>
    <dbReference type="NCBI Taxonomy" id="138285"/>
    <lineage>
        <taxon>Eukaryota</taxon>
        <taxon>Fungi</taxon>
        <taxon>Dikarya</taxon>
        <taxon>Ascomycota</taxon>
        <taxon>Pezizomycotina</taxon>
        <taxon>Eurotiomycetes</taxon>
        <taxon>Eurotiomycetidae</taxon>
        <taxon>Eurotiales</taxon>
        <taxon>Aspergillaceae</taxon>
        <taxon>Aspergillus</taxon>
        <taxon>Aspergillus subgen. Circumdati</taxon>
    </lineage>
</organism>
<dbReference type="InterPro" id="IPR009057">
    <property type="entry name" value="Homeodomain-like_sf"/>
</dbReference>
<dbReference type="InterPro" id="IPR036910">
    <property type="entry name" value="HMG_box_dom_sf"/>
</dbReference>
<feature type="compositionally biased region" description="Polar residues" evidence="7">
    <location>
        <begin position="1124"/>
        <end position="1134"/>
    </location>
</feature>
<gene>
    <name evidence="10" type="ORF">BDV28DRAFT_37343</name>
</gene>
<dbReference type="GO" id="GO:0140720">
    <property type="term" value="C:subtelomeric heterochromatin"/>
    <property type="evidence" value="ECO:0007669"/>
    <property type="project" value="UniProtKB-ARBA"/>
</dbReference>
<dbReference type="PANTHER" id="PTHR10742:SF386">
    <property type="entry name" value="LYSINE-SPECIFIC HISTONE DEMETHYLASE 1A"/>
    <property type="match status" value="1"/>
</dbReference>
<keyword evidence="3" id="KW-0560">Oxidoreductase</keyword>
<dbReference type="GO" id="GO:0031508">
    <property type="term" value="P:pericentric heterochromatin formation"/>
    <property type="evidence" value="ECO:0007669"/>
    <property type="project" value="UniProtKB-ARBA"/>
</dbReference>
<comment type="similarity">
    <text evidence="2">Belongs to the flavin monoamine oxidase family.</text>
</comment>
<dbReference type="InterPro" id="IPR036188">
    <property type="entry name" value="FAD/NAD-bd_sf"/>
</dbReference>
<dbReference type="SUPFAM" id="SSF51905">
    <property type="entry name" value="FAD/NAD(P)-binding domain"/>
    <property type="match status" value="1"/>
</dbReference>
<dbReference type="SUPFAM" id="SSF54373">
    <property type="entry name" value="FAD-linked reductases, C-terminal domain"/>
    <property type="match status" value="1"/>
</dbReference>
<evidence type="ECO:0000256" key="3">
    <source>
        <dbReference type="ARBA" id="ARBA00023002"/>
    </source>
</evidence>
<dbReference type="Gene3D" id="1.10.10.10">
    <property type="entry name" value="Winged helix-like DNA-binding domain superfamily/Winged helix DNA-binding domain"/>
    <property type="match status" value="1"/>
</dbReference>
<evidence type="ECO:0000256" key="4">
    <source>
        <dbReference type="ARBA" id="ARBA00023125"/>
    </source>
</evidence>
<dbReference type="PANTHER" id="PTHR10742">
    <property type="entry name" value="FLAVIN MONOAMINE OXIDASE"/>
    <property type="match status" value="1"/>
</dbReference>
<proteinExistence type="inferred from homology"/>
<evidence type="ECO:0000256" key="6">
    <source>
        <dbReference type="PROSITE-ProRule" id="PRU00267"/>
    </source>
</evidence>
<dbReference type="Proteomes" id="UP000327118">
    <property type="component" value="Unassembled WGS sequence"/>
</dbReference>
<keyword evidence="10" id="KW-0489">Methyltransferase</keyword>
<evidence type="ECO:0000256" key="5">
    <source>
        <dbReference type="ARBA" id="ARBA00023242"/>
    </source>
</evidence>
<dbReference type="SUPFAM" id="SSF47095">
    <property type="entry name" value="HMG-box"/>
    <property type="match status" value="1"/>
</dbReference>
<keyword evidence="10" id="KW-0808">Transferase</keyword>
<evidence type="ECO:0000256" key="1">
    <source>
        <dbReference type="ARBA" id="ARBA00004123"/>
    </source>
</evidence>
<dbReference type="GO" id="GO:0140718">
    <property type="term" value="P:facultative heterochromatin formation"/>
    <property type="evidence" value="ECO:0007669"/>
    <property type="project" value="UniProtKB-ARBA"/>
</dbReference>
<protein>
    <submittedName>
        <fullName evidence="10">Lysine-specific histone demethylase Aof2</fullName>
    </submittedName>
</protein>
<reference evidence="11" key="1">
    <citation type="submission" date="2019-04" db="EMBL/GenBank/DDBJ databases">
        <title>Friends and foes A comparative genomics studyof 23 Aspergillus species from section Flavi.</title>
        <authorList>
            <consortium name="DOE Joint Genome Institute"/>
            <person name="Kjaerbolling I."/>
            <person name="Vesth T."/>
            <person name="Frisvad J.C."/>
            <person name="Nybo J.L."/>
            <person name="Theobald S."/>
            <person name="Kildgaard S."/>
            <person name="Isbrandt T."/>
            <person name="Kuo A."/>
            <person name="Sato A."/>
            <person name="Lyhne E.K."/>
            <person name="Kogle M.E."/>
            <person name="Wiebenga A."/>
            <person name="Kun R.S."/>
            <person name="Lubbers R.J."/>
            <person name="Makela M.R."/>
            <person name="Barry K."/>
            <person name="Chovatia M."/>
            <person name="Clum A."/>
            <person name="Daum C."/>
            <person name="Haridas S."/>
            <person name="He G."/>
            <person name="LaButti K."/>
            <person name="Lipzen A."/>
            <person name="Mondo S."/>
            <person name="Riley R."/>
            <person name="Salamov A."/>
            <person name="Simmons B.A."/>
            <person name="Magnuson J.K."/>
            <person name="Henrissat B."/>
            <person name="Mortensen U.H."/>
            <person name="Larsen T.O."/>
            <person name="Devries R.P."/>
            <person name="Grigoriev I.V."/>
            <person name="Machida M."/>
            <person name="Baker S.E."/>
            <person name="Andersen M.R."/>
        </authorList>
    </citation>
    <scope>NUCLEOTIDE SEQUENCE [LARGE SCALE GENOMIC DNA]</scope>
    <source>
        <strain evidence="11">CBS 553.77</strain>
    </source>
</reference>
<evidence type="ECO:0000313" key="10">
    <source>
        <dbReference type="EMBL" id="KAE8350496.1"/>
    </source>
</evidence>
<sequence>MEAAASMKTQGLNGHSYEATTHLGQYIPANININSSRHITLLPSNQALPRTSLQLNTSTKKGHGSYLNHDLSRINVANLYSAPNSSSKSGSCEGRTALEGVDSRSQITDCLSRDAYVTTAPGRSNDSVTTSPFISQSNQIKSTSPLTIHNTPSSSSFSTDTKSAGNGNGFPKYRPRSSIPSRLPTGVYAQQCVAAAYASRLNPFALHIKEQQALQDHLCHLHVTVYLNIRNGILRLWTRNPMVSVTKEEALGCAKDYRWMNLASFAYEWLVRNGYINFGCVEIPTPFVMQRKGRRKEGPVIVVIGAGMAGLGCARHLEGLFHHYRDATTSPRVVLLEGRRRIGGRIYSHPLRSLQSSELGPGLVPKAEMGAHIVVGFDRGNPLDPIIRSQLALPYHLLRDISTIYDIDGSPVDEIQDAMDERLYDDVLDRSGSYRHKSMVIPTAEGDRELIDSGRDLSTSDGVTVRQYEEARASGTIGLLLPTKRVRRGVGHKTTDIKASGPPGVDLARPEEQPAAFTCQANGWKLNDGVSMNDTVNLEPVAKASPAQTLGAVLDEGIRQYQRMLPLSPKDMRLINWHFANLEYANATNVKKLSLSGWDQDIGNEFEGEHSQVVGGYQQVPYGLLSLPTKLDVRTNKIVSRISYDPTGLGRQKAVVHCEDGESFVADTVVFTGSLGVLKHQSIQFEPSLPEWKHGAIDRLGFGVMNKVILVFEQPFWDTERDMFGLLREPSKQNSIIQKDYVANRGRFYLFWNCLKTTGLPVLIALMAGDAALQAECTPDDEIIAEVTSQLRNVFKHTSVPDPLETIITRWNSDRFTKGSYSYVAAQALPGDYDLMAKPIGNLHFAGEATCGTHPATVHGAYLSGLRAASEVIESFLGPIEIPNPLVPEKGKTEPSIPAAAGQKRKEPPMAAATSANNLPTNPADSISSAPSARRQAYEQAMWTFIQSEIGPPMPRPARTGLNPFLLYQKDYWSICRDQCDEARRAAMNDPNAKAARDEIRHALGLMWRGASEEEKRPYIEQTEVNRQTNAEMSSRWKQQITEWEKKADGLKAKWHAANPFESWGLNSTDSMLAHGMSSGAGAITSALSIPPLVPAGSNSSDQNHGVTTPAPGDPTPHEAIINGSMQSHDLSNP</sequence>
<dbReference type="GO" id="GO:0033696">
    <property type="term" value="P:heterochromatin boundary formation"/>
    <property type="evidence" value="ECO:0007669"/>
    <property type="project" value="UniProtKB-ARBA"/>
</dbReference>
<keyword evidence="4 6" id="KW-0238">DNA-binding</keyword>
<dbReference type="InterPro" id="IPR050281">
    <property type="entry name" value="Flavin_monoamine_oxidase"/>
</dbReference>
<dbReference type="EMBL" id="ML739221">
    <property type="protein sequence ID" value="KAE8350496.1"/>
    <property type="molecule type" value="Genomic_DNA"/>
</dbReference>
<dbReference type="Pfam" id="PF04433">
    <property type="entry name" value="SWIRM"/>
    <property type="match status" value="1"/>
</dbReference>
<dbReference type="InterPro" id="IPR007526">
    <property type="entry name" value="SWIRM"/>
</dbReference>
<dbReference type="GO" id="GO:0033193">
    <property type="term" value="C:Lsd1/2 complex"/>
    <property type="evidence" value="ECO:0007669"/>
    <property type="project" value="UniProtKB-ARBA"/>
</dbReference>
<feature type="region of interest" description="Disordered" evidence="7">
    <location>
        <begin position="887"/>
        <end position="929"/>
    </location>
</feature>
<dbReference type="InterPro" id="IPR009071">
    <property type="entry name" value="HMG_box_dom"/>
</dbReference>
<dbReference type="Pfam" id="PF13450">
    <property type="entry name" value="NAD_binding_8"/>
    <property type="match status" value="1"/>
</dbReference>
<evidence type="ECO:0000259" key="9">
    <source>
        <dbReference type="PROSITE" id="PS50934"/>
    </source>
</evidence>
<dbReference type="GO" id="GO:1990841">
    <property type="term" value="F:promoter-specific chromatin binding"/>
    <property type="evidence" value="ECO:0007669"/>
    <property type="project" value="UniProtKB-ARBA"/>
</dbReference>
<dbReference type="GO" id="GO:0008168">
    <property type="term" value="F:methyltransferase activity"/>
    <property type="evidence" value="ECO:0007669"/>
    <property type="project" value="UniProtKB-KW"/>
</dbReference>
<dbReference type="Pfam" id="PF01593">
    <property type="entry name" value="Amino_oxidase"/>
    <property type="match status" value="1"/>
</dbReference>
<dbReference type="PROSITE" id="PS50118">
    <property type="entry name" value="HMG_BOX_2"/>
    <property type="match status" value="1"/>
</dbReference>
<feature type="compositionally biased region" description="Polar residues" evidence="7">
    <location>
        <begin position="914"/>
        <end position="929"/>
    </location>
</feature>